<reference evidence="2" key="2">
    <citation type="journal article" date="2020" name="Microorganisms">
        <title>Osmotic Adaptation and Compatible Solute Biosynthesis of Phototrophic Bacteria as Revealed from Genome Analyses.</title>
        <authorList>
            <person name="Imhoff J.F."/>
            <person name="Rahn T."/>
            <person name="Kunzel S."/>
            <person name="Keller A."/>
            <person name="Neulinger S.C."/>
        </authorList>
    </citation>
    <scope>NUCLEOTIDE SEQUENCE</scope>
    <source>
        <strain evidence="2">DSM 11080</strain>
    </source>
</reference>
<dbReference type="PANTHER" id="PTHR34610:SF4">
    <property type="entry name" value="SLL8027 PROTEIN"/>
    <property type="match status" value="1"/>
</dbReference>
<accession>A0AAJ0U6Q5</accession>
<organism evidence="2 3">
    <name type="scientific">Halochromatium glycolicum</name>
    <dbReference type="NCBI Taxonomy" id="85075"/>
    <lineage>
        <taxon>Bacteria</taxon>
        <taxon>Pseudomonadati</taxon>
        <taxon>Pseudomonadota</taxon>
        <taxon>Gammaproteobacteria</taxon>
        <taxon>Chromatiales</taxon>
        <taxon>Chromatiaceae</taxon>
        <taxon>Halochromatium</taxon>
    </lineage>
</organism>
<dbReference type="InterPro" id="IPR002716">
    <property type="entry name" value="PIN_dom"/>
</dbReference>
<feature type="domain" description="PIN" evidence="1">
    <location>
        <begin position="39"/>
        <end position="91"/>
    </location>
</feature>
<evidence type="ECO:0000313" key="2">
    <source>
        <dbReference type="EMBL" id="MBK1705805.1"/>
    </source>
</evidence>
<dbReference type="Pfam" id="PF13470">
    <property type="entry name" value="PIN_3"/>
    <property type="match status" value="1"/>
</dbReference>
<dbReference type="PANTHER" id="PTHR34610">
    <property type="entry name" value="SSL7007 PROTEIN"/>
    <property type="match status" value="1"/>
</dbReference>
<dbReference type="AlphaFoldDB" id="A0AAJ0U6Q5"/>
<reference evidence="2" key="1">
    <citation type="submission" date="2017-08" db="EMBL/GenBank/DDBJ databases">
        <authorList>
            <person name="Imhoff J.F."/>
            <person name="Rahn T."/>
            <person name="Kuenzel S."/>
            <person name="Neulinger S.C."/>
        </authorList>
    </citation>
    <scope>NUCLEOTIDE SEQUENCE</scope>
    <source>
        <strain evidence="2">DSM 11080</strain>
    </source>
</reference>
<evidence type="ECO:0000313" key="3">
    <source>
        <dbReference type="Proteomes" id="UP001296776"/>
    </source>
</evidence>
<dbReference type="EMBL" id="NRSJ01000028">
    <property type="protein sequence ID" value="MBK1705805.1"/>
    <property type="molecule type" value="Genomic_DNA"/>
</dbReference>
<sequence length="119" mass="12934">MVVVDHPNPASLTRPGACPADLAATAAAGRPPQELDRYLTWPEREQFLAALADRVELVEPDMDLAVCRDPNDNAILELAVAGQATAIVAGDPDLLALHPFEGIPILSPRRFTETLMRRR</sequence>
<gene>
    <name evidence="2" type="ORF">CKO40_14890</name>
</gene>
<name>A0AAJ0U6Q5_9GAMM</name>
<proteinExistence type="predicted"/>
<keyword evidence="3" id="KW-1185">Reference proteome</keyword>
<dbReference type="NCBIfam" id="TIGR00305">
    <property type="entry name" value="putative toxin-antitoxin system toxin component, PIN family"/>
    <property type="match status" value="1"/>
</dbReference>
<dbReference type="InterPro" id="IPR002850">
    <property type="entry name" value="PIN_toxin-like"/>
</dbReference>
<protein>
    <submittedName>
        <fullName evidence="2">Toxin-antitoxin system toxin component, PIN family</fullName>
    </submittedName>
</protein>
<evidence type="ECO:0000259" key="1">
    <source>
        <dbReference type="Pfam" id="PF13470"/>
    </source>
</evidence>
<comment type="caution">
    <text evidence="2">The sequence shown here is derived from an EMBL/GenBank/DDBJ whole genome shotgun (WGS) entry which is preliminary data.</text>
</comment>
<dbReference type="Proteomes" id="UP001296776">
    <property type="component" value="Unassembled WGS sequence"/>
</dbReference>